<gene>
    <name evidence="2" type="ORF">GJQ55_00295</name>
</gene>
<sequence length="409" mass="44349">MRVFSPSLFLRSLSPALLCTTTFLLAAPAQAALFDIEVSSGSETYQDSFNSAEALIDAFDDNNLNRQFSFDFNDTSDALGILNYRGLPMTLSYSANSTALRFKVDSLGIDKTFAGATRSESNDQLRDFLKAEGDDILNRISRELVAVSPTDPVAGNPSSLMSTMAAGAYQDVVSDNNTGVNIDTNNKAYLGVMFGSYQVDDDEVKTLNAPLSYTVNFDSAPGHKLTFKLPLSYAETNGEAKTYGVGLGVAYSVPATQQLSFTPAYAYGVIGSVELGNAAAMHTVSFTTRYDFTLAGQQFRFGNSLTHARSAELSAGELAINPELTNNIMTNGLIWSSKPTSWGGHVDLFYTVTRFFGDELYSDRSHEIGGAIALQDRADSFFNFKLGASYMLTDRSDLNGFRINMGSTF</sequence>
<evidence type="ECO:0000256" key="1">
    <source>
        <dbReference type="SAM" id="SignalP"/>
    </source>
</evidence>
<keyword evidence="3" id="KW-1185">Reference proteome</keyword>
<dbReference type="KEGG" id="vcw:GJQ55_00295"/>
<evidence type="ECO:0000313" key="3">
    <source>
        <dbReference type="Proteomes" id="UP000596074"/>
    </source>
</evidence>
<feature type="signal peptide" evidence="1">
    <location>
        <begin position="1"/>
        <end position="31"/>
    </location>
</feature>
<keyword evidence="1" id="KW-0732">Signal</keyword>
<organism evidence="2 3">
    <name type="scientific">Venatoribacter cucullus</name>
    <dbReference type="NCBI Taxonomy" id="2661630"/>
    <lineage>
        <taxon>Bacteria</taxon>
        <taxon>Pseudomonadati</taxon>
        <taxon>Pseudomonadota</taxon>
        <taxon>Gammaproteobacteria</taxon>
        <taxon>Oceanospirillales</taxon>
        <taxon>Oceanospirillaceae</taxon>
        <taxon>Venatoribacter</taxon>
    </lineage>
</organism>
<evidence type="ECO:0000313" key="2">
    <source>
        <dbReference type="EMBL" id="QQD23010.1"/>
    </source>
</evidence>
<feature type="chain" id="PRO_5040894080" evidence="1">
    <location>
        <begin position="32"/>
        <end position="409"/>
    </location>
</feature>
<dbReference type="AlphaFoldDB" id="A0A9X7YM20"/>
<dbReference type="RefSeq" id="WP_228345521.1">
    <property type="nucleotide sequence ID" value="NZ_CP046056.1"/>
</dbReference>
<proteinExistence type="predicted"/>
<protein>
    <submittedName>
        <fullName evidence="2">Uncharacterized protein</fullName>
    </submittedName>
</protein>
<dbReference type="Proteomes" id="UP000596074">
    <property type="component" value="Chromosome"/>
</dbReference>
<reference evidence="2 3" key="1">
    <citation type="submission" date="2019-11" db="EMBL/GenBank/DDBJ databases">
        <title>Venatorbacter sp. nov. a predator of Campylobacter and other Gram-negative bacteria.</title>
        <authorList>
            <person name="Saeedi A."/>
            <person name="Cummings N.J."/>
            <person name="Connerton I.F."/>
            <person name="Connerton P.L."/>
        </authorList>
    </citation>
    <scope>NUCLEOTIDE SEQUENCE [LARGE SCALE GENOMIC DNA]</scope>
    <source>
        <strain evidence="2">XL5</strain>
    </source>
</reference>
<accession>A0A9X7YM20</accession>
<dbReference type="EMBL" id="CP046056">
    <property type="protein sequence ID" value="QQD23010.1"/>
    <property type="molecule type" value="Genomic_DNA"/>
</dbReference>
<name>A0A9X7YM20_9GAMM</name>